<dbReference type="EnsemblMetazoa" id="ACOM027475-RA">
    <property type="protein sequence ID" value="ACOM027475-PA.1"/>
    <property type="gene ID" value="ACOM027475"/>
</dbReference>
<protein>
    <submittedName>
        <fullName evidence="1">Uncharacterized protein</fullName>
    </submittedName>
</protein>
<reference evidence="1" key="1">
    <citation type="submission" date="2022-08" db="UniProtKB">
        <authorList>
            <consortium name="EnsemblMetazoa"/>
        </authorList>
    </citation>
    <scope>IDENTIFICATION</scope>
</reference>
<proteinExistence type="predicted"/>
<dbReference type="AlphaFoldDB" id="A0A8W7P8M4"/>
<organism evidence="1">
    <name type="scientific">Anopheles coluzzii</name>
    <name type="common">African malaria mosquito</name>
    <dbReference type="NCBI Taxonomy" id="1518534"/>
    <lineage>
        <taxon>Eukaryota</taxon>
        <taxon>Metazoa</taxon>
        <taxon>Ecdysozoa</taxon>
        <taxon>Arthropoda</taxon>
        <taxon>Hexapoda</taxon>
        <taxon>Insecta</taxon>
        <taxon>Pterygota</taxon>
        <taxon>Neoptera</taxon>
        <taxon>Endopterygota</taxon>
        <taxon>Diptera</taxon>
        <taxon>Nematocera</taxon>
        <taxon>Culicoidea</taxon>
        <taxon>Culicidae</taxon>
        <taxon>Anophelinae</taxon>
        <taxon>Anopheles</taxon>
    </lineage>
</organism>
<sequence>LYDQHIVRFLGRFRPAKDRARRQLVRVALLARMDHQRHVAVALGGERAKGGNDRILLPVSVQMLRLVQHPHHKLQIIDDDVLDVVHVLCVLDRFHHDLDRLLAVERHEVDRQPLERIRPLLKLGKVLVQRSAHHLPEQRYGEPGVADFERAPKRRNALLCQIERVVRHEGGLATAGRSGQYGKLSLAMAFKQLVERRVAFPLDALHFVDVLQIAQHVLPQRAERRDGLVQDRLRFREDCLWFERTFQQRPVRRWMLIGRAHKQTPSLVQLLGVVTGRIPAGSVVVEPQR</sequence>
<dbReference type="Proteomes" id="UP000075882">
    <property type="component" value="Unassembled WGS sequence"/>
</dbReference>
<accession>A0A8W7P8M4</accession>
<name>A0A8W7P8M4_ANOCL</name>
<evidence type="ECO:0000313" key="1">
    <source>
        <dbReference type="EnsemblMetazoa" id="ACOM027475-PA.1"/>
    </source>
</evidence>